<dbReference type="Proteomes" id="UP001189429">
    <property type="component" value="Unassembled WGS sequence"/>
</dbReference>
<reference evidence="3" key="1">
    <citation type="submission" date="2023-10" db="EMBL/GenBank/DDBJ databases">
        <authorList>
            <person name="Chen Y."/>
            <person name="Shah S."/>
            <person name="Dougan E. K."/>
            <person name="Thang M."/>
            <person name="Chan C."/>
        </authorList>
    </citation>
    <scope>NUCLEOTIDE SEQUENCE [LARGE SCALE GENOMIC DNA]</scope>
</reference>
<keyword evidence="1" id="KW-0328">Glycosyltransferase</keyword>
<dbReference type="InterPro" id="IPR008630">
    <property type="entry name" value="Glyco_trans_34"/>
</dbReference>
<dbReference type="EMBL" id="CAUYUJ010014387">
    <property type="protein sequence ID" value="CAK0840527.1"/>
    <property type="molecule type" value="Genomic_DNA"/>
</dbReference>
<dbReference type="PANTHER" id="PTHR31306">
    <property type="entry name" value="ALPHA-1,6-MANNOSYLTRANSFERASE MNN11-RELATED"/>
    <property type="match status" value="1"/>
</dbReference>
<evidence type="ECO:0000256" key="2">
    <source>
        <dbReference type="ARBA" id="ARBA00022679"/>
    </source>
</evidence>
<keyword evidence="4" id="KW-1185">Reference proteome</keyword>
<evidence type="ECO:0008006" key="5">
    <source>
        <dbReference type="Google" id="ProtNLM"/>
    </source>
</evidence>
<keyword evidence="2" id="KW-0808">Transferase</keyword>
<gene>
    <name evidence="3" type="ORF">PCOR1329_LOCUS35954</name>
</gene>
<accession>A0ABN9T658</accession>
<comment type="caution">
    <text evidence="3">The sequence shown here is derived from an EMBL/GenBank/DDBJ whole genome shotgun (WGS) entry which is preliminary data.</text>
</comment>
<name>A0ABN9T658_9DINO</name>
<organism evidence="3 4">
    <name type="scientific">Prorocentrum cordatum</name>
    <dbReference type="NCBI Taxonomy" id="2364126"/>
    <lineage>
        <taxon>Eukaryota</taxon>
        <taxon>Sar</taxon>
        <taxon>Alveolata</taxon>
        <taxon>Dinophyceae</taxon>
        <taxon>Prorocentrales</taxon>
        <taxon>Prorocentraceae</taxon>
        <taxon>Prorocentrum</taxon>
    </lineage>
</organism>
<evidence type="ECO:0000256" key="1">
    <source>
        <dbReference type="ARBA" id="ARBA00022676"/>
    </source>
</evidence>
<evidence type="ECO:0000313" key="3">
    <source>
        <dbReference type="EMBL" id="CAK0840527.1"/>
    </source>
</evidence>
<dbReference type="Pfam" id="PF05637">
    <property type="entry name" value="Glyco_transf_34"/>
    <property type="match status" value="1"/>
</dbReference>
<proteinExistence type="predicted"/>
<dbReference type="PANTHER" id="PTHR31306:SF4">
    <property type="entry name" value="ALPHA-1,2-GALACTOSYLTRANSFERASE"/>
    <property type="match status" value="1"/>
</dbReference>
<evidence type="ECO:0000313" key="4">
    <source>
        <dbReference type="Proteomes" id="UP001189429"/>
    </source>
</evidence>
<sequence length="429" mass="47330">MLHAFTTADLGKRTRSSACSMGGPPGVGAAAVFFRLGRQYLQLGYSQRAANLFQLAMSMFWDASRSEHGMECLQLEMWGIRWFEDFMEAYIPHAARLQRNSLAMLPHQASWEVPAGYRDPSLNIAVFSLCDYAPGAPMHWLLARSQQNRQAYCGRHGYGMEWTSQRPALSSSRHPVWGQLAGPLELLLNGAGRPYDWVMSMDCDSLFVNMDVTLDSLIYRFAGRDTPWGSLEIDPEVHFLISEDGRGLAGGNWIVRNSPEGRRFLTEVYGQDEPERNPYLRHDLRDQFSLLWHLVRPGVSVPKPTERALQLGAAAPAAPAGWPDVGYTPGVRLVPQEMLLGSYPHVSCSNQGDRAHRCWQGAAEGGADFIVSVPLLGSLPQDMAQAMLDRFLLEAVGSLGDPAYEQQLRGLCASADISRCLMGGGGRGG</sequence>
<protein>
    <recommendedName>
        <fullName evidence="5">Protein xylosyltransferase</fullName>
    </recommendedName>
</protein>